<keyword evidence="1" id="KW-0862">Zinc</keyword>
<keyword evidence="1" id="KW-0479">Metal-binding</keyword>
<dbReference type="GO" id="GO:0008270">
    <property type="term" value="F:zinc ion binding"/>
    <property type="evidence" value="ECO:0007669"/>
    <property type="project" value="UniProtKB-KW"/>
</dbReference>
<dbReference type="InterPro" id="IPR001841">
    <property type="entry name" value="Znf_RING"/>
</dbReference>
<feature type="region of interest" description="Disordered" evidence="2">
    <location>
        <begin position="1"/>
        <end position="60"/>
    </location>
</feature>
<dbReference type="Gene3D" id="3.30.40.10">
    <property type="entry name" value="Zinc/RING finger domain, C3HC4 (zinc finger)"/>
    <property type="match status" value="1"/>
</dbReference>
<dbReference type="OrthoDB" id="4348522at2759"/>
<dbReference type="EMBL" id="JABFUD020000025">
    <property type="protein sequence ID" value="KAI5059177.1"/>
    <property type="molecule type" value="Genomic_DNA"/>
</dbReference>
<evidence type="ECO:0000259" key="3">
    <source>
        <dbReference type="PROSITE" id="PS50089"/>
    </source>
</evidence>
<name>A0A9D4U0U2_ADICA</name>
<accession>A0A9D4U0U2</accession>
<organism evidence="4 5">
    <name type="scientific">Adiantum capillus-veneris</name>
    <name type="common">Maidenhair fern</name>
    <dbReference type="NCBI Taxonomy" id="13818"/>
    <lineage>
        <taxon>Eukaryota</taxon>
        <taxon>Viridiplantae</taxon>
        <taxon>Streptophyta</taxon>
        <taxon>Embryophyta</taxon>
        <taxon>Tracheophyta</taxon>
        <taxon>Polypodiopsida</taxon>
        <taxon>Polypodiidae</taxon>
        <taxon>Polypodiales</taxon>
        <taxon>Pteridineae</taxon>
        <taxon>Pteridaceae</taxon>
        <taxon>Vittarioideae</taxon>
        <taxon>Adiantum</taxon>
    </lineage>
</organism>
<protein>
    <recommendedName>
        <fullName evidence="3">RING-type domain-containing protein</fullName>
    </recommendedName>
</protein>
<evidence type="ECO:0000313" key="5">
    <source>
        <dbReference type="Proteomes" id="UP000886520"/>
    </source>
</evidence>
<reference evidence="4" key="1">
    <citation type="submission" date="2021-01" db="EMBL/GenBank/DDBJ databases">
        <title>Adiantum capillus-veneris genome.</title>
        <authorList>
            <person name="Fang Y."/>
            <person name="Liao Q."/>
        </authorList>
    </citation>
    <scope>NUCLEOTIDE SEQUENCE</scope>
    <source>
        <strain evidence="4">H3</strain>
        <tissue evidence="4">Leaf</tissue>
    </source>
</reference>
<dbReference type="Pfam" id="PF13639">
    <property type="entry name" value="zf-RING_2"/>
    <property type="match status" value="1"/>
</dbReference>
<dbReference type="Proteomes" id="UP000886520">
    <property type="component" value="Chromosome 25"/>
</dbReference>
<dbReference type="GO" id="GO:0016567">
    <property type="term" value="P:protein ubiquitination"/>
    <property type="evidence" value="ECO:0007669"/>
    <property type="project" value="InterPro"/>
</dbReference>
<comment type="caution">
    <text evidence="4">The sequence shown here is derived from an EMBL/GenBank/DDBJ whole genome shotgun (WGS) entry which is preliminary data.</text>
</comment>
<dbReference type="GO" id="GO:0046621">
    <property type="term" value="P:negative regulation of organ growth"/>
    <property type="evidence" value="ECO:0007669"/>
    <property type="project" value="InterPro"/>
</dbReference>
<sequence>MSNSAVLTAHPASSARNPTEDACVVPPARSQRTERSAGKGRRRRAAAEQRRAEQQHWSNFSHERDDEIYVAPPRAPVSRRQMRRSTRRMRGDWEVSFHDEDDDNLEIALALSLSLSEPVNGDQAENLLYPREDRPLDMSYESLVMLEDVKCTAPPAFVSRMTGHVFNKSSNNMPTDCMEELCTICQGEYKDKESYMLLPCLHTFHDICGSKWFLNHSKLCPVCKHDVTQEA</sequence>
<gene>
    <name evidence="4" type="ORF">GOP47_0025496</name>
</gene>
<dbReference type="PANTHER" id="PTHR46400">
    <property type="entry name" value="RING/U-BOX SUPERFAMILY PROTEIN"/>
    <property type="match status" value="1"/>
</dbReference>
<evidence type="ECO:0000313" key="4">
    <source>
        <dbReference type="EMBL" id="KAI5059177.1"/>
    </source>
</evidence>
<dbReference type="PANTHER" id="PTHR46400:SF5">
    <property type="entry name" value="RING-TYPE DOMAIN-CONTAINING PROTEIN"/>
    <property type="match status" value="1"/>
</dbReference>
<dbReference type="SMART" id="SM00184">
    <property type="entry name" value="RING"/>
    <property type="match status" value="1"/>
</dbReference>
<evidence type="ECO:0000256" key="2">
    <source>
        <dbReference type="SAM" id="MobiDB-lite"/>
    </source>
</evidence>
<dbReference type="GO" id="GO:0004842">
    <property type="term" value="F:ubiquitin-protein transferase activity"/>
    <property type="evidence" value="ECO:0007669"/>
    <property type="project" value="InterPro"/>
</dbReference>
<dbReference type="SUPFAM" id="SSF57850">
    <property type="entry name" value="RING/U-box"/>
    <property type="match status" value="1"/>
</dbReference>
<dbReference type="AlphaFoldDB" id="A0A9D4U0U2"/>
<dbReference type="PROSITE" id="PS50089">
    <property type="entry name" value="ZF_RING_2"/>
    <property type="match status" value="1"/>
</dbReference>
<feature type="domain" description="RING-type" evidence="3">
    <location>
        <begin position="182"/>
        <end position="224"/>
    </location>
</feature>
<dbReference type="InterPro" id="IPR033276">
    <property type="entry name" value="BB"/>
</dbReference>
<dbReference type="InterPro" id="IPR013083">
    <property type="entry name" value="Znf_RING/FYVE/PHD"/>
</dbReference>
<proteinExistence type="predicted"/>
<feature type="compositionally biased region" description="Basic and acidic residues" evidence="2">
    <location>
        <begin position="45"/>
        <end position="54"/>
    </location>
</feature>
<keyword evidence="5" id="KW-1185">Reference proteome</keyword>
<keyword evidence="1" id="KW-0863">Zinc-finger</keyword>
<evidence type="ECO:0000256" key="1">
    <source>
        <dbReference type="PROSITE-ProRule" id="PRU00175"/>
    </source>
</evidence>